<accession>A0A9W9X574</accession>
<dbReference type="RefSeq" id="XP_056789110.1">
    <property type="nucleotide sequence ID" value="XM_056935642.1"/>
</dbReference>
<organism evidence="2 3">
    <name type="scientific">Penicillium diatomitis</name>
    <dbReference type="NCBI Taxonomy" id="2819901"/>
    <lineage>
        <taxon>Eukaryota</taxon>
        <taxon>Fungi</taxon>
        <taxon>Dikarya</taxon>
        <taxon>Ascomycota</taxon>
        <taxon>Pezizomycotina</taxon>
        <taxon>Eurotiomycetes</taxon>
        <taxon>Eurotiomycetidae</taxon>
        <taxon>Eurotiales</taxon>
        <taxon>Aspergillaceae</taxon>
        <taxon>Penicillium</taxon>
    </lineage>
</organism>
<dbReference type="GeneID" id="81625891"/>
<gene>
    <name evidence="2" type="ORF">N7539_006040</name>
</gene>
<sequence length="78" mass="8688">MPDKNKPSAERRDGTKLEEESPQTLTAINQGSSNREKGRRGLIRWSLLQPTGHEPERISVGTAIGLKGPGNGKRKRRR</sequence>
<reference evidence="2" key="2">
    <citation type="journal article" date="2023" name="IMA Fungus">
        <title>Comparative genomic study of the Penicillium genus elucidates a diverse pangenome and 15 lateral gene transfer events.</title>
        <authorList>
            <person name="Petersen C."/>
            <person name="Sorensen T."/>
            <person name="Nielsen M.R."/>
            <person name="Sondergaard T.E."/>
            <person name="Sorensen J.L."/>
            <person name="Fitzpatrick D.A."/>
            <person name="Frisvad J.C."/>
            <person name="Nielsen K.L."/>
        </authorList>
    </citation>
    <scope>NUCLEOTIDE SEQUENCE</scope>
    <source>
        <strain evidence="2">IBT 30728</strain>
    </source>
</reference>
<feature type="region of interest" description="Disordered" evidence="1">
    <location>
        <begin position="1"/>
        <end position="78"/>
    </location>
</feature>
<evidence type="ECO:0000256" key="1">
    <source>
        <dbReference type="SAM" id="MobiDB-lite"/>
    </source>
</evidence>
<feature type="compositionally biased region" description="Polar residues" evidence="1">
    <location>
        <begin position="22"/>
        <end position="33"/>
    </location>
</feature>
<feature type="compositionally biased region" description="Basic and acidic residues" evidence="1">
    <location>
        <begin position="1"/>
        <end position="19"/>
    </location>
</feature>
<evidence type="ECO:0000313" key="3">
    <source>
        <dbReference type="Proteomes" id="UP001148312"/>
    </source>
</evidence>
<dbReference type="AlphaFoldDB" id="A0A9W9X574"/>
<keyword evidence="3" id="KW-1185">Reference proteome</keyword>
<evidence type="ECO:0000313" key="2">
    <source>
        <dbReference type="EMBL" id="KAJ5483840.1"/>
    </source>
</evidence>
<proteinExistence type="predicted"/>
<protein>
    <submittedName>
        <fullName evidence="2">Uncharacterized protein</fullName>
    </submittedName>
</protein>
<dbReference type="Proteomes" id="UP001148312">
    <property type="component" value="Unassembled WGS sequence"/>
</dbReference>
<reference evidence="2" key="1">
    <citation type="submission" date="2022-12" db="EMBL/GenBank/DDBJ databases">
        <authorList>
            <person name="Petersen C."/>
        </authorList>
    </citation>
    <scope>NUCLEOTIDE SEQUENCE</scope>
    <source>
        <strain evidence="2">IBT 30728</strain>
    </source>
</reference>
<name>A0A9W9X574_9EURO</name>
<dbReference type="EMBL" id="JAPWDQ010000007">
    <property type="protein sequence ID" value="KAJ5483840.1"/>
    <property type="molecule type" value="Genomic_DNA"/>
</dbReference>
<comment type="caution">
    <text evidence="2">The sequence shown here is derived from an EMBL/GenBank/DDBJ whole genome shotgun (WGS) entry which is preliminary data.</text>
</comment>